<dbReference type="SUPFAM" id="SSF56112">
    <property type="entry name" value="Protein kinase-like (PK-like)"/>
    <property type="match status" value="1"/>
</dbReference>
<dbReference type="OrthoDB" id="20872at2759"/>
<dbReference type="InterPro" id="IPR036770">
    <property type="entry name" value="Ankyrin_rpt-contain_sf"/>
</dbReference>
<sequence>MRTVGADACSDFYSSTILSRRKHVTVLLGTTSTTPEPHIAKLYNMKEIRESSLLQFVNDPSCLHYIKHPRLLRCYGCRINPRRDTATIFEEFGQVSLQKLISEHRKTGKCFSESALWSVAAAVASLLQYLHQHDNKTFYNSISNNTIHLGSMVHGNLKPSNVYIVHQKDISSFEFSDVKVTHPAVYRNFGTSRNAAGKQIDELIYHAPEILNTLSTSPPPGLSAYDVNTACCGAAPDLWSLGIILYEMMALAKPSHTGRTILSRLDNPGTISAAPELDLSNTYSTDIFNIITQLLHPDPLQRPRIQSLLLTGPIMSILQGSPLLSPLNQRRSEFPVHSERLIGGPRARENALESASINARIREHLVEDVTISGLSNIDHKEVSGRDTNPSPSRNRELDLETVIEVLNSSNRTIQHSSTHMAAPFTSKSSTKAVASVAGVDAFPHDSLPVTKTAIHLVGSRGISQASTADDTDDNLALEMDTGSNSDSETMAFCPAPLDNPPNPIKKDFSQAETPSIMQDRPLRSLVDGEQVLRPGTLETINEDGPERASTCTRLQERRSESIQGRSISARPRQMRPINPYKPRVEPRELVSLLISNTPSNGSTSKYSYRNPEDPLVYKQIYVRGALPNSKHITEGMHADISHTIFGLSPATYVSFDTGRSTSVRSQSTSHRSKENTILNNASNDGLSGDSRSIHSALPQRSISQGYRPADRKMISWRSKEDALANAHQVKRDKKGNTQLMLAALSNNLKAVHEYISQAGLQNKFGFTAMMIAAKRGFVEIVKILMNQESGITTKRKCGVPSATALILAAMCGQAEVVYLLHEKERGIQDKLGMTALMHAAMRGYTDIVLILRNAEACKRDFHGCTALLMATEHNRLDIVKLLVDQEAQMSTTDGYKYGSGFTALMCAARLGFVQAVELLVKKEANMMHMPADRETGGFTALVWAAREGHLACIKVLAPYEATLSGSLAIIEGEKSLANSKAKKQRIRLLIRKHMCPDDMESSALNKSSGRVLRTCDI</sequence>
<dbReference type="VEuPathDB" id="GiardiaDB:QR46_4487"/>
<dbReference type="InterPro" id="IPR000719">
    <property type="entry name" value="Prot_kinase_dom"/>
</dbReference>
<dbReference type="Pfam" id="PF00069">
    <property type="entry name" value="Pkinase"/>
    <property type="match status" value="1"/>
</dbReference>
<dbReference type="AlphaFoldDB" id="A0A132NNG4"/>
<evidence type="ECO:0000256" key="2">
    <source>
        <dbReference type="SAM" id="MobiDB-lite"/>
    </source>
</evidence>
<dbReference type="SMART" id="SM00248">
    <property type="entry name" value="ANK"/>
    <property type="match status" value="7"/>
</dbReference>
<feature type="domain" description="Protein kinase" evidence="3">
    <location>
        <begin position="1"/>
        <end position="315"/>
    </location>
</feature>
<dbReference type="Proteomes" id="UP000070089">
    <property type="component" value="Unassembled WGS sequence"/>
</dbReference>
<feature type="compositionally biased region" description="Polar residues" evidence="2">
    <location>
        <begin position="661"/>
        <end position="685"/>
    </location>
</feature>
<organism evidence="4 5">
    <name type="scientific">Giardia duodenalis assemblage B</name>
    <dbReference type="NCBI Taxonomy" id="1394984"/>
    <lineage>
        <taxon>Eukaryota</taxon>
        <taxon>Metamonada</taxon>
        <taxon>Diplomonadida</taxon>
        <taxon>Hexamitidae</taxon>
        <taxon>Giardiinae</taxon>
        <taxon>Giardia</taxon>
    </lineage>
</organism>
<dbReference type="EMBL" id="JXTI01000175">
    <property type="protein sequence ID" value="KWX11548.1"/>
    <property type="molecule type" value="Genomic_DNA"/>
</dbReference>
<dbReference type="Pfam" id="PF00023">
    <property type="entry name" value="Ank"/>
    <property type="match status" value="1"/>
</dbReference>
<dbReference type="InterPro" id="IPR011009">
    <property type="entry name" value="Kinase-like_dom_sf"/>
</dbReference>
<dbReference type="Gene3D" id="1.10.510.10">
    <property type="entry name" value="Transferase(Phosphotransferase) domain 1"/>
    <property type="match status" value="1"/>
</dbReference>
<dbReference type="Gene3D" id="1.25.40.20">
    <property type="entry name" value="Ankyrin repeat-containing domain"/>
    <property type="match status" value="2"/>
</dbReference>
<feature type="repeat" description="ANK" evidence="1">
    <location>
        <begin position="764"/>
        <end position="796"/>
    </location>
</feature>
<dbReference type="Pfam" id="PF12796">
    <property type="entry name" value="Ank_2"/>
    <property type="match status" value="2"/>
</dbReference>
<dbReference type="PANTHER" id="PTHR24120">
    <property type="entry name" value="GH07239P"/>
    <property type="match status" value="1"/>
</dbReference>
<dbReference type="SUPFAM" id="SSF48403">
    <property type="entry name" value="Ankyrin repeat"/>
    <property type="match status" value="1"/>
</dbReference>
<evidence type="ECO:0000313" key="4">
    <source>
        <dbReference type="EMBL" id="KWX11548.1"/>
    </source>
</evidence>
<dbReference type="GO" id="GO:0005524">
    <property type="term" value="F:ATP binding"/>
    <property type="evidence" value="ECO:0007669"/>
    <property type="project" value="InterPro"/>
</dbReference>
<evidence type="ECO:0000256" key="1">
    <source>
        <dbReference type="PROSITE-ProRule" id="PRU00023"/>
    </source>
</evidence>
<evidence type="ECO:0000313" key="5">
    <source>
        <dbReference type="Proteomes" id="UP000070089"/>
    </source>
</evidence>
<dbReference type="PANTHER" id="PTHR24120:SF4">
    <property type="entry name" value="GH07239P"/>
    <property type="match status" value="1"/>
</dbReference>
<feature type="region of interest" description="Disordered" evidence="2">
    <location>
        <begin position="661"/>
        <end position="702"/>
    </location>
</feature>
<keyword evidence="4" id="KW-0418">Kinase</keyword>
<proteinExistence type="predicted"/>
<dbReference type="PROSITE" id="PS50297">
    <property type="entry name" value="ANK_REP_REGION"/>
    <property type="match status" value="1"/>
</dbReference>
<dbReference type="InterPro" id="IPR002110">
    <property type="entry name" value="Ankyrin_rpt"/>
</dbReference>
<keyword evidence="4" id="KW-0723">Serine/threonine-protein kinase</keyword>
<evidence type="ECO:0000259" key="3">
    <source>
        <dbReference type="PROSITE" id="PS50011"/>
    </source>
</evidence>
<comment type="caution">
    <text evidence="4">The sequence shown here is derived from an EMBL/GenBank/DDBJ whole genome shotgun (WGS) entry which is preliminary data.</text>
</comment>
<reference evidence="4 5" key="1">
    <citation type="journal article" date="2015" name="Mol. Biochem. Parasitol.">
        <title>Identification of polymorphic genes for use in assemblage B genotyping assays through comparative genomics of multiple assemblage B Giardia duodenalis isolates.</title>
        <authorList>
            <person name="Wielinga C."/>
            <person name="Thompson R.C."/>
            <person name="Monis P."/>
            <person name="Ryan U."/>
        </authorList>
    </citation>
    <scope>NUCLEOTIDE SEQUENCE [LARGE SCALE GENOMIC DNA]</scope>
    <source>
        <strain evidence="4 5">BAH15c1</strain>
    </source>
</reference>
<gene>
    <name evidence="4" type="ORF">QR46_4487</name>
</gene>
<dbReference type="PROSITE" id="PS50088">
    <property type="entry name" value="ANK_REPEAT"/>
    <property type="match status" value="2"/>
</dbReference>
<name>A0A132NNG4_GIAIN</name>
<keyword evidence="4" id="KW-0808">Transferase</keyword>
<dbReference type="GO" id="GO:0004674">
    <property type="term" value="F:protein serine/threonine kinase activity"/>
    <property type="evidence" value="ECO:0007669"/>
    <property type="project" value="UniProtKB-KW"/>
</dbReference>
<feature type="repeat" description="ANK" evidence="1">
    <location>
        <begin position="862"/>
        <end position="894"/>
    </location>
</feature>
<protein>
    <submittedName>
        <fullName evidence="4">Kinase/ NEK-like kinase protein/ Serine/threonine protein kinase</fullName>
    </submittedName>
</protein>
<dbReference type="PROSITE" id="PS50011">
    <property type="entry name" value="PROTEIN_KINASE_DOM"/>
    <property type="match status" value="1"/>
</dbReference>
<accession>A0A132NNG4</accession>
<keyword evidence="1" id="KW-0040">ANK repeat</keyword>